<proteinExistence type="predicted"/>
<dbReference type="Proteomes" id="UP000653565">
    <property type="component" value="Unassembled WGS sequence"/>
</dbReference>
<keyword evidence="1" id="KW-1133">Transmembrane helix</keyword>
<accession>A0A8H4M8U5</accession>
<comment type="caution">
    <text evidence="2">The sequence shown here is derived from an EMBL/GenBank/DDBJ whole genome shotgun (WGS) entry which is preliminary data.</text>
</comment>
<reference evidence="2" key="1">
    <citation type="journal article" date="2020" name="bioRxiv">
        <title>Genomic and phenotypic heterogeneity of clinical isolates of the human pathogens Aspergillus fumigatus, Aspergillus lentulus and Aspergillus fumigatiaffinis.</title>
        <authorList>
            <person name="dos Santos R.A.C."/>
            <person name="Steenwyk J.L."/>
            <person name="Rivero-Menendez O."/>
            <person name="Mead M.E."/>
            <person name="Silva L.P."/>
            <person name="Bastos R.W."/>
            <person name="Alastruey-Izquierdo A."/>
            <person name="Goldman G.H."/>
            <person name="Rokas A."/>
        </authorList>
    </citation>
    <scope>NUCLEOTIDE SEQUENCE</scope>
    <source>
        <strain evidence="2">CNM-CM6805</strain>
    </source>
</reference>
<feature type="transmembrane region" description="Helical" evidence="1">
    <location>
        <begin position="6"/>
        <end position="26"/>
    </location>
</feature>
<evidence type="ECO:0000256" key="1">
    <source>
        <dbReference type="SAM" id="Phobius"/>
    </source>
</evidence>
<dbReference type="AlphaFoldDB" id="A0A8H4M8U5"/>
<gene>
    <name evidence="2" type="ORF">CNMCM6805_009208</name>
</gene>
<dbReference type="OrthoDB" id="3990906at2759"/>
<dbReference type="EMBL" id="JAAAPX010000079">
    <property type="protein sequence ID" value="KAF4233441.1"/>
    <property type="molecule type" value="Genomic_DNA"/>
</dbReference>
<evidence type="ECO:0000313" key="3">
    <source>
        <dbReference type="Proteomes" id="UP000653565"/>
    </source>
</evidence>
<sequence length="161" mass="17370">MYGYFYAQYLFSSATVLVISGLLPAFGNPADLDSLEVGIEILSRMSDHGNLAAAEFHENLKQVKHSLPGHVGKSVEKAGELPGQSLQRCFSLPPTGDQAIENGGVSPLPVPGFTTEMAFLEPMMQDFLGIPDNEIEAIHPDLLTIGESTGADFWPATFWTS</sequence>
<keyword evidence="3" id="KW-1185">Reference proteome</keyword>
<organism evidence="2 3">
    <name type="scientific">Aspergillus fumigatiaffinis</name>
    <dbReference type="NCBI Taxonomy" id="340414"/>
    <lineage>
        <taxon>Eukaryota</taxon>
        <taxon>Fungi</taxon>
        <taxon>Dikarya</taxon>
        <taxon>Ascomycota</taxon>
        <taxon>Pezizomycotina</taxon>
        <taxon>Eurotiomycetes</taxon>
        <taxon>Eurotiomycetidae</taxon>
        <taxon>Eurotiales</taxon>
        <taxon>Aspergillaceae</taxon>
        <taxon>Aspergillus</taxon>
        <taxon>Aspergillus subgen. Fumigati</taxon>
    </lineage>
</organism>
<protein>
    <submittedName>
        <fullName evidence="2">Uncharacterized protein</fullName>
    </submittedName>
</protein>
<reference evidence="2" key="2">
    <citation type="submission" date="2020-04" db="EMBL/GenBank/DDBJ databases">
        <authorList>
            <person name="Santos R.A.C."/>
            <person name="Steenwyk J.L."/>
            <person name="Rivero-Menendez O."/>
            <person name="Mead M.E."/>
            <person name="Silva L.P."/>
            <person name="Bastos R.W."/>
            <person name="Alastruey-Izquierdo A."/>
            <person name="Goldman G.H."/>
            <person name="Rokas A."/>
        </authorList>
    </citation>
    <scope>NUCLEOTIDE SEQUENCE</scope>
    <source>
        <strain evidence="2">CNM-CM6805</strain>
    </source>
</reference>
<name>A0A8H4M8U5_9EURO</name>
<evidence type="ECO:0000313" key="2">
    <source>
        <dbReference type="EMBL" id="KAF4233441.1"/>
    </source>
</evidence>
<keyword evidence="1" id="KW-0472">Membrane</keyword>
<keyword evidence="1" id="KW-0812">Transmembrane</keyword>